<name>A0A9Q1KLN2_9CARY</name>
<gene>
    <name evidence="3" type="ORF">Cgig2_000767</name>
</gene>
<keyword evidence="2" id="KW-0472">Membrane</keyword>
<accession>A0A9Q1KLN2</accession>
<keyword evidence="2" id="KW-1133">Transmembrane helix</keyword>
<comment type="caution">
    <text evidence="3">The sequence shown here is derived from an EMBL/GenBank/DDBJ whole genome shotgun (WGS) entry which is preliminary data.</text>
</comment>
<protein>
    <submittedName>
        <fullName evidence="3">Uncharacterized protein</fullName>
    </submittedName>
</protein>
<keyword evidence="4" id="KW-1185">Reference proteome</keyword>
<organism evidence="3 4">
    <name type="scientific">Carnegiea gigantea</name>
    <dbReference type="NCBI Taxonomy" id="171969"/>
    <lineage>
        <taxon>Eukaryota</taxon>
        <taxon>Viridiplantae</taxon>
        <taxon>Streptophyta</taxon>
        <taxon>Embryophyta</taxon>
        <taxon>Tracheophyta</taxon>
        <taxon>Spermatophyta</taxon>
        <taxon>Magnoliopsida</taxon>
        <taxon>eudicotyledons</taxon>
        <taxon>Gunneridae</taxon>
        <taxon>Pentapetalae</taxon>
        <taxon>Caryophyllales</taxon>
        <taxon>Cactineae</taxon>
        <taxon>Cactaceae</taxon>
        <taxon>Cactoideae</taxon>
        <taxon>Echinocereeae</taxon>
        <taxon>Carnegiea</taxon>
    </lineage>
</organism>
<evidence type="ECO:0000256" key="2">
    <source>
        <dbReference type="SAM" id="Phobius"/>
    </source>
</evidence>
<evidence type="ECO:0000313" key="4">
    <source>
        <dbReference type="Proteomes" id="UP001153076"/>
    </source>
</evidence>
<keyword evidence="1" id="KW-0175">Coiled coil</keyword>
<proteinExistence type="predicted"/>
<feature type="coiled-coil region" evidence="1">
    <location>
        <begin position="647"/>
        <end position="674"/>
    </location>
</feature>
<dbReference type="OrthoDB" id="913267at2759"/>
<evidence type="ECO:0000313" key="3">
    <source>
        <dbReference type="EMBL" id="KAJ8446756.1"/>
    </source>
</evidence>
<reference evidence="3" key="1">
    <citation type="submission" date="2022-04" db="EMBL/GenBank/DDBJ databases">
        <title>Carnegiea gigantea Genome sequencing and assembly v2.</title>
        <authorList>
            <person name="Copetti D."/>
            <person name="Sanderson M.J."/>
            <person name="Burquez A."/>
            <person name="Wojciechowski M.F."/>
        </authorList>
    </citation>
    <scope>NUCLEOTIDE SEQUENCE</scope>
    <source>
        <strain evidence="3">SGP5-SGP5p</strain>
        <tissue evidence="3">Aerial part</tissue>
    </source>
</reference>
<sequence>MTARATSPATQFSLLLLLLQGLFEMAIFINKTTNGQRYLHIQPSENDIDGEEMKLPIHNSIAFLCKSDCVGGPPSLPWWPKENLKTDEIFFLSSHIKSPGTNHELGYHCTRNFLTSRFIGSGTRGWGECQVIFDELGVAIGQRTKTFLAAFLSYWLCTFMLPFRDVGCICPSTFSVASLMASGELNEISRSSHLGRGGGYFPAHFLYTWLPKNFDAYELGGEASSTPGMVKFSSIGQANLKRRGNSSVLGRAFASIHPSSIDVRGLLWMTISYRELTLLILSTFFQGLSLTVSTIALTDSTDNLHQDVPADLDFDNILDPETMLRYHQTLIRYGIGSQVLLSGRCNLLERNTTRAFHEWWPKMFISLTCSAHASDSKRKRSDLFDTNISKDEGKLGSKPKLTIVRSGKRLEPFVPPMEDGSSCAKIPGIDVVILDEPPIEVCEPSTEKVTELPPEGAENITNILDTELNHTKCMGENNDVNFKEELAHVSLPSGSQCFPSIGRIPSFDKDLFDSRSRLVDSQGVCSPNDDEVESICRVNTPSLEVDKNAARVFGKAILDKVSRTPFDGLPSLQGDFDSLYATILQKGVHITLLESKVKGTYNRATPVEHLLKSMIVIAWRCKLDEGSHWLSVEGAHYEAKTAELTQVAASEHLLQEAEREVIDLQGQIKILNATEVIDAATKASLEKAESYIKGSV</sequence>
<dbReference type="EMBL" id="JAKOGI010000049">
    <property type="protein sequence ID" value="KAJ8446756.1"/>
    <property type="molecule type" value="Genomic_DNA"/>
</dbReference>
<feature type="transmembrane region" description="Helical" evidence="2">
    <location>
        <begin position="12"/>
        <end position="29"/>
    </location>
</feature>
<evidence type="ECO:0000256" key="1">
    <source>
        <dbReference type="SAM" id="Coils"/>
    </source>
</evidence>
<keyword evidence="2" id="KW-0812">Transmembrane</keyword>
<dbReference type="AlphaFoldDB" id="A0A9Q1KLN2"/>
<dbReference type="Proteomes" id="UP001153076">
    <property type="component" value="Unassembled WGS sequence"/>
</dbReference>